<protein>
    <submittedName>
        <fullName evidence="7">Fimbrial protein</fullName>
    </submittedName>
</protein>
<dbReference type="PANTHER" id="PTHR33420:SF3">
    <property type="entry name" value="FIMBRIAL SUBUNIT ELFA"/>
    <property type="match status" value="1"/>
</dbReference>
<dbReference type="SUPFAM" id="SSF49401">
    <property type="entry name" value="Bacterial adhesins"/>
    <property type="match status" value="1"/>
</dbReference>
<dbReference type="InterPro" id="IPR008966">
    <property type="entry name" value="Adhesion_dom_sf"/>
</dbReference>
<gene>
    <name evidence="7" type="ORF">ERS008502_01119</name>
</gene>
<dbReference type="Proteomes" id="UP000040841">
    <property type="component" value="Unassembled WGS sequence"/>
</dbReference>
<dbReference type="GO" id="GO:0043709">
    <property type="term" value="P:cell adhesion involved in single-species biofilm formation"/>
    <property type="evidence" value="ECO:0007669"/>
    <property type="project" value="TreeGrafter"/>
</dbReference>
<dbReference type="Pfam" id="PF00419">
    <property type="entry name" value="Fimbrial"/>
    <property type="match status" value="1"/>
</dbReference>
<feature type="chain" id="PRO_5041426074" evidence="5">
    <location>
        <begin position="24"/>
        <end position="178"/>
    </location>
</feature>
<evidence type="ECO:0000256" key="4">
    <source>
        <dbReference type="ARBA" id="ARBA00023263"/>
    </source>
</evidence>
<comment type="similarity">
    <text evidence="2">Belongs to the fimbrial protein family.</text>
</comment>
<dbReference type="InterPro" id="IPR000259">
    <property type="entry name" value="Adhesion_dom_fimbrial"/>
</dbReference>
<reference evidence="7 8" key="1">
    <citation type="submission" date="2015-03" db="EMBL/GenBank/DDBJ databases">
        <authorList>
            <consortium name="Pathogen Informatics"/>
            <person name="Murphy D."/>
        </authorList>
    </citation>
    <scope>NUCLEOTIDE SEQUENCE [LARGE SCALE GENOMIC DNA]</scope>
    <source>
        <strain evidence="7 8">FE82747</strain>
    </source>
</reference>
<dbReference type="RefSeq" id="WP_049678139.1">
    <property type="nucleotide sequence ID" value="NZ_CABMMJ010000001.1"/>
</dbReference>
<dbReference type="Gene3D" id="2.60.40.1090">
    <property type="entry name" value="Fimbrial-type adhesion domain"/>
    <property type="match status" value="1"/>
</dbReference>
<evidence type="ECO:0000313" key="7">
    <source>
        <dbReference type="EMBL" id="CNH67556.1"/>
    </source>
</evidence>
<evidence type="ECO:0000256" key="5">
    <source>
        <dbReference type="SAM" id="SignalP"/>
    </source>
</evidence>
<dbReference type="PANTHER" id="PTHR33420">
    <property type="entry name" value="FIMBRIAL SUBUNIT ELFA-RELATED"/>
    <property type="match status" value="1"/>
</dbReference>
<feature type="signal peptide" evidence="5">
    <location>
        <begin position="1"/>
        <end position="23"/>
    </location>
</feature>
<keyword evidence="4" id="KW-0281">Fimbrium</keyword>
<keyword evidence="3 5" id="KW-0732">Signal</keyword>
<comment type="caution">
    <text evidence="7">The sequence shown here is derived from an EMBL/GenBank/DDBJ whole genome shotgun (WGS) entry which is preliminary data.</text>
</comment>
<evidence type="ECO:0000256" key="2">
    <source>
        <dbReference type="ARBA" id="ARBA00006671"/>
    </source>
</evidence>
<dbReference type="AlphaFoldDB" id="A0AA36LMJ5"/>
<proteinExistence type="inferred from homology"/>
<dbReference type="InterPro" id="IPR036937">
    <property type="entry name" value="Adhesion_dom_fimbrial_sf"/>
</dbReference>
<organism evidence="7 8">
    <name type="scientific">Yersinia mollaretii</name>
    <dbReference type="NCBI Taxonomy" id="33060"/>
    <lineage>
        <taxon>Bacteria</taxon>
        <taxon>Pseudomonadati</taxon>
        <taxon>Pseudomonadota</taxon>
        <taxon>Gammaproteobacteria</taxon>
        <taxon>Enterobacterales</taxon>
        <taxon>Yersiniaceae</taxon>
        <taxon>Yersinia</taxon>
    </lineage>
</organism>
<name>A0AA36LMJ5_YERMO</name>
<comment type="subcellular location">
    <subcellularLocation>
        <location evidence="1">Fimbrium</location>
    </subcellularLocation>
</comment>
<dbReference type="GO" id="GO:0009289">
    <property type="term" value="C:pilus"/>
    <property type="evidence" value="ECO:0007669"/>
    <property type="project" value="UniProtKB-SubCell"/>
</dbReference>
<accession>A0AA36LMJ5</accession>
<evidence type="ECO:0000256" key="1">
    <source>
        <dbReference type="ARBA" id="ARBA00004561"/>
    </source>
</evidence>
<evidence type="ECO:0000256" key="3">
    <source>
        <dbReference type="ARBA" id="ARBA00022729"/>
    </source>
</evidence>
<feature type="domain" description="Fimbrial-type adhesion" evidence="6">
    <location>
        <begin position="29"/>
        <end position="177"/>
    </location>
</feature>
<dbReference type="EMBL" id="CQBM01000001">
    <property type="protein sequence ID" value="CNH67556.1"/>
    <property type="molecule type" value="Genomic_DNA"/>
</dbReference>
<evidence type="ECO:0000313" key="8">
    <source>
        <dbReference type="Proteomes" id="UP000040841"/>
    </source>
</evidence>
<evidence type="ECO:0000259" key="6">
    <source>
        <dbReference type="Pfam" id="PF00419"/>
    </source>
</evidence>
<sequence length="178" mass="18387">MNINMKKKLIVTSLLAASVFASAANAATINITGTIAAAPCQIKTTAATGSVTMPPIYNSQLGKVKAGEVIPNSDAQIKIELESCPVIVGTSNAVVTFTGAGTGDTFSLGSVVKGVALKVYDKADKEVKATSGTAKSTNNPITANATQTLEYKLKYVKTADTFKEGAVDTTLTFDVAYN</sequence>
<dbReference type="InterPro" id="IPR050263">
    <property type="entry name" value="Bact_Fimbrial_Adh_Pro"/>
</dbReference>